<accession>A0ABR0N6D6</accession>
<keyword evidence="2" id="KW-1185">Reference proteome</keyword>
<dbReference type="PANTHER" id="PTHR45444">
    <property type="entry name" value="XANTHINE DEHYDROGENASE"/>
    <property type="match status" value="1"/>
</dbReference>
<evidence type="ECO:0000313" key="2">
    <source>
        <dbReference type="Proteomes" id="UP001358586"/>
    </source>
</evidence>
<sequence length="212" mass="22561">MHNLYKTNALKTYFRHYAVNASLAPLYSVEGMHVITVEGVGNHKRGLHPIQEKSEEWVISDASVAYGGVTLLSLCAIKTVCEEAAKAVHKPTKVECLSGLTIKLAALGSEHTLAVTDGGEALSWGAVPSGRLGHGLESSIFGFLTSNRTLSSYVPVVLSARADICPLVLCYPVYFAFENDEIDTVLADIKKNDAIGQPATATTGGSVHSFLA</sequence>
<dbReference type="InterPro" id="IPR012675">
    <property type="entry name" value="Beta-grasp_dom_sf"/>
</dbReference>
<comment type="caution">
    <text evidence="1">The sequence shown here is derived from an EMBL/GenBank/DDBJ whole genome shotgun (WGS) entry which is preliminary data.</text>
</comment>
<dbReference type="Gene3D" id="2.130.10.30">
    <property type="entry name" value="Regulator of chromosome condensation 1/beta-lactamase-inhibitor protein II"/>
    <property type="match status" value="1"/>
</dbReference>
<dbReference type="InterPro" id="IPR016208">
    <property type="entry name" value="Ald_Oxase/xanthine_DH-like"/>
</dbReference>
<dbReference type="Proteomes" id="UP001358586">
    <property type="component" value="Chromosome 11"/>
</dbReference>
<organism evidence="1 2">
    <name type="scientific">Gossypium arboreum</name>
    <name type="common">Tree cotton</name>
    <name type="synonym">Gossypium nanking</name>
    <dbReference type="NCBI Taxonomy" id="29729"/>
    <lineage>
        <taxon>Eukaryota</taxon>
        <taxon>Viridiplantae</taxon>
        <taxon>Streptophyta</taxon>
        <taxon>Embryophyta</taxon>
        <taxon>Tracheophyta</taxon>
        <taxon>Spermatophyta</taxon>
        <taxon>Magnoliopsida</taxon>
        <taxon>eudicotyledons</taxon>
        <taxon>Gunneridae</taxon>
        <taxon>Pentapetalae</taxon>
        <taxon>rosids</taxon>
        <taxon>malvids</taxon>
        <taxon>Malvales</taxon>
        <taxon>Malvaceae</taxon>
        <taxon>Malvoideae</taxon>
        <taxon>Gossypium</taxon>
    </lineage>
</organism>
<proteinExistence type="predicted"/>
<protein>
    <submittedName>
        <fullName evidence="1">Uncharacterized protein</fullName>
    </submittedName>
</protein>
<dbReference type="PANTHER" id="PTHR45444:SF3">
    <property type="entry name" value="XANTHINE DEHYDROGENASE"/>
    <property type="match status" value="1"/>
</dbReference>
<reference evidence="1 2" key="1">
    <citation type="submission" date="2023-03" db="EMBL/GenBank/DDBJ databases">
        <title>WGS of Gossypium arboreum.</title>
        <authorList>
            <person name="Yu D."/>
        </authorList>
    </citation>
    <scope>NUCLEOTIDE SEQUENCE [LARGE SCALE GENOMIC DNA]</scope>
    <source>
        <tissue evidence="1">Leaf</tissue>
    </source>
</reference>
<name>A0ABR0N6D6_GOSAR</name>
<gene>
    <name evidence="1" type="ORF">PVK06_039964</name>
</gene>
<dbReference type="EMBL" id="JARKNE010000011">
    <property type="protein sequence ID" value="KAK5785382.1"/>
    <property type="molecule type" value="Genomic_DNA"/>
</dbReference>
<dbReference type="Gene3D" id="3.10.20.30">
    <property type="match status" value="1"/>
</dbReference>
<dbReference type="InterPro" id="IPR009091">
    <property type="entry name" value="RCC1/BLIP-II"/>
</dbReference>
<evidence type="ECO:0000313" key="1">
    <source>
        <dbReference type="EMBL" id="KAK5785382.1"/>
    </source>
</evidence>
<dbReference type="SUPFAM" id="SSF50985">
    <property type="entry name" value="RCC1/BLIP-II"/>
    <property type="match status" value="1"/>
</dbReference>